<evidence type="ECO:0000256" key="2">
    <source>
        <dbReference type="SAM" id="Phobius"/>
    </source>
</evidence>
<keyword evidence="4" id="KW-1185">Reference proteome</keyword>
<feature type="transmembrane region" description="Helical" evidence="2">
    <location>
        <begin position="115"/>
        <end position="135"/>
    </location>
</feature>
<reference evidence="3 4" key="1">
    <citation type="submission" date="2019-12" db="EMBL/GenBank/DDBJ databases">
        <authorList>
            <person name="Floudas D."/>
            <person name="Bentzer J."/>
            <person name="Ahren D."/>
            <person name="Johansson T."/>
            <person name="Persson P."/>
            <person name="Tunlid A."/>
        </authorList>
    </citation>
    <scope>NUCLEOTIDE SEQUENCE [LARGE SCALE GENOMIC DNA]</scope>
    <source>
        <strain evidence="3 4">CBS 102.39</strain>
    </source>
</reference>
<name>A0A8H4VMJ4_9AGAR</name>
<gene>
    <name evidence="3" type="ORF">D9613_003288</name>
</gene>
<evidence type="ECO:0000256" key="1">
    <source>
        <dbReference type="SAM" id="MobiDB-lite"/>
    </source>
</evidence>
<feature type="transmembrane region" description="Helical" evidence="2">
    <location>
        <begin position="230"/>
        <end position="255"/>
    </location>
</feature>
<dbReference type="AlphaFoldDB" id="A0A8H4VMJ4"/>
<feature type="transmembrane region" description="Helical" evidence="2">
    <location>
        <begin position="275"/>
        <end position="294"/>
    </location>
</feature>
<evidence type="ECO:0000313" key="4">
    <source>
        <dbReference type="Proteomes" id="UP000521872"/>
    </source>
</evidence>
<evidence type="ECO:0000313" key="3">
    <source>
        <dbReference type="EMBL" id="KAF4615087.1"/>
    </source>
</evidence>
<feature type="transmembrane region" description="Helical" evidence="2">
    <location>
        <begin position="188"/>
        <end position="209"/>
    </location>
</feature>
<keyword evidence="2" id="KW-0812">Transmembrane</keyword>
<keyword evidence="2" id="KW-1133">Transmembrane helix</keyword>
<dbReference type="Proteomes" id="UP000521872">
    <property type="component" value="Unassembled WGS sequence"/>
</dbReference>
<keyword evidence="2" id="KW-0472">Membrane</keyword>
<feature type="region of interest" description="Disordered" evidence="1">
    <location>
        <begin position="306"/>
        <end position="326"/>
    </location>
</feature>
<accession>A0A8H4VMJ4</accession>
<comment type="caution">
    <text evidence="3">The sequence shown here is derived from an EMBL/GenBank/DDBJ whole genome shotgun (WGS) entry which is preliminary data.</text>
</comment>
<protein>
    <submittedName>
        <fullName evidence="3">Uncharacterized protein</fullName>
    </submittedName>
</protein>
<feature type="transmembrane region" description="Helical" evidence="2">
    <location>
        <begin position="28"/>
        <end position="48"/>
    </location>
</feature>
<organism evidence="3 4">
    <name type="scientific">Agrocybe pediades</name>
    <dbReference type="NCBI Taxonomy" id="84607"/>
    <lineage>
        <taxon>Eukaryota</taxon>
        <taxon>Fungi</taxon>
        <taxon>Dikarya</taxon>
        <taxon>Basidiomycota</taxon>
        <taxon>Agaricomycotina</taxon>
        <taxon>Agaricomycetes</taxon>
        <taxon>Agaricomycetidae</taxon>
        <taxon>Agaricales</taxon>
        <taxon>Agaricineae</taxon>
        <taxon>Strophariaceae</taxon>
        <taxon>Agrocybe</taxon>
    </lineage>
</organism>
<dbReference type="EMBL" id="JAACJL010000044">
    <property type="protein sequence ID" value="KAF4615087.1"/>
    <property type="molecule type" value="Genomic_DNA"/>
</dbReference>
<feature type="transmembrane region" description="Helical" evidence="2">
    <location>
        <begin position="60"/>
        <end position="80"/>
    </location>
</feature>
<sequence>MPSFTPEVGLYSAAVQKAVTSADLHATLMFQFLMGIYTGVYFATIYIYVTRGQSYAHKPIITGTLTVLYAFIIVQAGIYWRYSSPIFCIEADAKASTFRENAIGIGSTTPSSITLVSYTLELVAFVLADALMMWRCFHACGRVLRKLAIPLGLLVVEFLLVLTDTAFVSLTYTRKSFQSDVRVHQSALISGVLEIVTVVTSLSTTFIICRHIYTYSSTSQDRHSRRRYRYIIDILVQSSALYTTSVLLGAISGFLDKGNVATSMKALILENYADTVAQIMTGLAPTLMVARLVFASDTKNNDTISIDLPSELNRSEPPGDDSSEFVAANVDSKEYSDSILDAESQCASAV</sequence>
<proteinExistence type="predicted"/>
<feature type="transmembrane region" description="Helical" evidence="2">
    <location>
        <begin position="147"/>
        <end position="168"/>
    </location>
</feature>